<dbReference type="InterPro" id="IPR006146">
    <property type="entry name" value="5'-Nucleotdase_CS"/>
</dbReference>
<organism evidence="11 12">
    <name type="scientific">Trichogramma kaykai</name>
    <dbReference type="NCBI Taxonomy" id="54128"/>
    <lineage>
        <taxon>Eukaryota</taxon>
        <taxon>Metazoa</taxon>
        <taxon>Ecdysozoa</taxon>
        <taxon>Arthropoda</taxon>
        <taxon>Hexapoda</taxon>
        <taxon>Insecta</taxon>
        <taxon>Pterygota</taxon>
        <taxon>Neoptera</taxon>
        <taxon>Endopterygota</taxon>
        <taxon>Hymenoptera</taxon>
        <taxon>Apocrita</taxon>
        <taxon>Proctotrupomorpha</taxon>
        <taxon>Chalcidoidea</taxon>
        <taxon>Trichogrammatidae</taxon>
        <taxon>Trichogramma</taxon>
    </lineage>
</organism>
<evidence type="ECO:0000313" key="11">
    <source>
        <dbReference type="EMBL" id="KAL3383922.1"/>
    </source>
</evidence>
<dbReference type="GO" id="GO:0016020">
    <property type="term" value="C:membrane"/>
    <property type="evidence" value="ECO:0007669"/>
    <property type="project" value="UniProtKB-ARBA"/>
</dbReference>
<dbReference type="Proteomes" id="UP001627154">
    <property type="component" value="Unassembled WGS sequence"/>
</dbReference>
<evidence type="ECO:0000256" key="7">
    <source>
        <dbReference type="ARBA" id="ARBA00022801"/>
    </source>
</evidence>
<evidence type="ECO:0000256" key="3">
    <source>
        <dbReference type="ARBA" id="ARBA00012643"/>
    </source>
</evidence>
<sequence>MKGCVTGLMLFALLRLCAAAPTDQPEVLKIRIIHTNDMHARFEQTSQRSGICSSQDAASDQCYGGFARIAHLVREIRNSSTSELPVFFLNAGDTYQGTKLFTAYKWKIVAKFLNILKPDAASLGNHEFDDGVKGLVPFLNNVTFPVVTANLDLSDEPSLAHTKNLKNYTIFEVKNRKIGVIGYLTPETITISQTGDVKILDEVPVLQKFADELKAQGVDIIIALGHSGYDVDKKIAREVDGVDLVIGGHTNTFLYNGKVPDLERSEGFYPTEVVQKSGRKAYVVQAYAYTKYLGNLFVDFDREGEISGIQGKPILVDHTVQQDQDVLDELKVWLEPLANVTKRVVGKTKVLLQGSEKTCRLRECNFGNMLTDAMIRYNAMNYQGDGWTDAPIAIHQSGGIRASIEKTNKGKVIMEDLITAFPFGTKVVKVDVSAEILRQAVEHSVHDRLSINETAHGGAFLQVSGLKVTYDLEKPKGSRVVDIQVRCGNCSVPVYEPIDPNATYKILIPDFMYLGGDGFKMFKNTKMYNTDVVIADLVADYITQESPVYPGVEGRIRFGNDSSSVHTANGIYAFLVSCLVAIKSWFR</sequence>
<keyword evidence="12" id="KW-1185">Reference proteome</keyword>
<dbReference type="InterPro" id="IPR008334">
    <property type="entry name" value="5'-Nucleotdase_C"/>
</dbReference>
<evidence type="ECO:0000256" key="4">
    <source>
        <dbReference type="ARBA" id="ARBA00022723"/>
    </source>
</evidence>
<name>A0ABD2VU93_9HYME</name>
<feature type="domain" description="Calcineurin-like phosphoesterase" evidence="9">
    <location>
        <begin position="30"/>
        <end position="250"/>
    </location>
</feature>
<dbReference type="EC" id="3.1.3.5" evidence="3"/>
<dbReference type="Pfam" id="PF00149">
    <property type="entry name" value="Metallophos"/>
    <property type="match status" value="1"/>
</dbReference>
<keyword evidence="7 8" id="KW-0378">Hydrolase</keyword>
<dbReference type="Pfam" id="PF02872">
    <property type="entry name" value="5_nucleotid_C"/>
    <property type="match status" value="1"/>
</dbReference>
<accession>A0ABD2VU93</accession>
<dbReference type="PANTHER" id="PTHR11575:SF24">
    <property type="entry name" value="5'-NUCLEOTIDASE"/>
    <property type="match status" value="1"/>
</dbReference>
<dbReference type="SUPFAM" id="SSF55816">
    <property type="entry name" value="5'-nucleotidase (syn. UDP-sugar hydrolase), C-terminal domain"/>
    <property type="match status" value="1"/>
</dbReference>
<dbReference type="InterPro" id="IPR036907">
    <property type="entry name" value="5'-Nucleotdase_C_sf"/>
</dbReference>
<dbReference type="Gene3D" id="3.60.21.10">
    <property type="match status" value="1"/>
</dbReference>
<gene>
    <name evidence="11" type="ORF">TKK_020271</name>
</gene>
<feature type="domain" description="5'-Nucleotidase C-terminal" evidence="10">
    <location>
        <begin position="344"/>
        <end position="523"/>
    </location>
</feature>
<evidence type="ECO:0000256" key="2">
    <source>
        <dbReference type="ARBA" id="ARBA00006654"/>
    </source>
</evidence>
<evidence type="ECO:0000256" key="5">
    <source>
        <dbReference type="ARBA" id="ARBA00022729"/>
    </source>
</evidence>
<dbReference type="EMBL" id="JBJJXI010000181">
    <property type="protein sequence ID" value="KAL3383922.1"/>
    <property type="molecule type" value="Genomic_DNA"/>
</dbReference>
<dbReference type="GO" id="GO:0046872">
    <property type="term" value="F:metal ion binding"/>
    <property type="evidence" value="ECO:0007669"/>
    <property type="project" value="UniProtKB-KW"/>
</dbReference>
<dbReference type="CDD" id="cd07409">
    <property type="entry name" value="MPP_CD73_N"/>
    <property type="match status" value="1"/>
</dbReference>
<keyword evidence="4" id="KW-0479">Metal-binding</keyword>
<dbReference type="Gene3D" id="3.90.780.10">
    <property type="entry name" value="5'-Nucleotidase, C-terminal domain"/>
    <property type="match status" value="1"/>
</dbReference>
<dbReference type="FunFam" id="3.90.780.10:FF:000001">
    <property type="entry name" value="NT5E isoform 3"/>
    <property type="match status" value="1"/>
</dbReference>
<dbReference type="InterPro" id="IPR029052">
    <property type="entry name" value="Metallo-depent_PP-like"/>
</dbReference>
<keyword evidence="5 8" id="KW-0732">Signal</keyword>
<evidence type="ECO:0000313" key="12">
    <source>
        <dbReference type="Proteomes" id="UP001627154"/>
    </source>
</evidence>
<comment type="caution">
    <text evidence="11">The sequence shown here is derived from an EMBL/GenBank/DDBJ whole genome shotgun (WGS) entry which is preliminary data.</text>
</comment>
<dbReference type="SUPFAM" id="SSF56300">
    <property type="entry name" value="Metallo-dependent phosphatases"/>
    <property type="match status" value="1"/>
</dbReference>
<dbReference type="FunFam" id="3.60.21.10:FF:000020">
    <property type="entry name" value="NT5E isoform 4"/>
    <property type="match status" value="1"/>
</dbReference>
<keyword evidence="6 8" id="KW-0547">Nucleotide-binding</keyword>
<feature type="chain" id="PRO_5044528846" description="5'-nucleotidase" evidence="8">
    <location>
        <begin position="20"/>
        <end position="587"/>
    </location>
</feature>
<dbReference type="GO" id="GO:0000166">
    <property type="term" value="F:nucleotide binding"/>
    <property type="evidence" value="ECO:0007669"/>
    <property type="project" value="UniProtKB-KW"/>
</dbReference>
<dbReference type="PANTHER" id="PTHR11575">
    <property type="entry name" value="5'-NUCLEOTIDASE-RELATED"/>
    <property type="match status" value="1"/>
</dbReference>
<dbReference type="PROSITE" id="PS00786">
    <property type="entry name" value="5_NUCLEOTIDASE_2"/>
    <property type="match status" value="1"/>
</dbReference>
<comment type="similarity">
    <text evidence="2 8">Belongs to the 5'-nucleotidase family.</text>
</comment>
<evidence type="ECO:0000256" key="6">
    <source>
        <dbReference type="ARBA" id="ARBA00022741"/>
    </source>
</evidence>
<feature type="signal peptide" evidence="8">
    <location>
        <begin position="1"/>
        <end position="19"/>
    </location>
</feature>
<dbReference type="PROSITE" id="PS00785">
    <property type="entry name" value="5_NUCLEOTIDASE_1"/>
    <property type="match status" value="1"/>
</dbReference>
<evidence type="ECO:0000259" key="9">
    <source>
        <dbReference type="Pfam" id="PF00149"/>
    </source>
</evidence>
<dbReference type="PRINTS" id="PR01607">
    <property type="entry name" value="APYRASEFAMLY"/>
</dbReference>
<protein>
    <recommendedName>
        <fullName evidence="3">5'-nucleotidase</fullName>
        <ecNumber evidence="3">3.1.3.5</ecNumber>
    </recommendedName>
</protein>
<dbReference type="GO" id="GO:0008253">
    <property type="term" value="F:5'-nucleotidase activity"/>
    <property type="evidence" value="ECO:0007669"/>
    <property type="project" value="UniProtKB-EC"/>
</dbReference>
<dbReference type="InterPro" id="IPR004843">
    <property type="entry name" value="Calcineurin-like_PHP"/>
</dbReference>
<evidence type="ECO:0000256" key="8">
    <source>
        <dbReference type="RuleBase" id="RU362119"/>
    </source>
</evidence>
<reference evidence="11 12" key="1">
    <citation type="journal article" date="2024" name="bioRxiv">
        <title>A reference genome for Trichogramma kaykai: A tiny desert-dwelling parasitoid wasp with competing sex-ratio distorters.</title>
        <authorList>
            <person name="Culotta J."/>
            <person name="Lindsey A.R."/>
        </authorList>
    </citation>
    <scope>NUCLEOTIDE SEQUENCE [LARGE SCALE GENOMIC DNA]</scope>
    <source>
        <strain evidence="11 12">KSX58</strain>
    </source>
</reference>
<dbReference type="AlphaFoldDB" id="A0ABD2VU93"/>
<comment type="catalytic activity">
    <reaction evidence="1">
        <text>a ribonucleoside 5'-phosphate + H2O = a ribonucleoside + phosphate</text>
        <dbReference type="Rhea" id="RHEA:12484"/>
        <dbReference type="ChEBI" id="CHEBI:15377"/>
        <dbReference type="ChEBI" id="CHEBI:18254"/>
        <dbReference type="ChEBI" id="CHEBI:43474"/>
        <dbReference type="ChEBI" id="CHEBI:58043"/>
        <dbReference type="EC" id="3.1.3.5"/>
    </reaction>
</comment>
<evidence type="ECO:0000259" key="10">
    <source>
        <dbReference type="Pfam" id="PF02872"/>
    </source>
</evidence>
<evidence type="ECO:0000256" key="1">
    <source>
        <dbReference type="ARBA" id="ARBA00000815"/>
    </source>
</evidence>
<proteinExistence type="inferred from homology"/>
<dbReference type="InterPro" id="IPR006179">
    <property type="entry name" value="5_nucleotidase/apyrase"/>
</dbReference>